<dbReference type="GO" id="GO:0072527">
    <property type="term" value="P:pyrimidine-containing compound metabolic process"/>
    <property type="evidence" value="ECO:0007669"/>
    <property type="project" value="UniProtKB-ARBA"/>
</dbReference>
<name>A0A7X2NQ06_9FIRM</name>
<dbReference type="PANTHER" id="PTHR11644">
    <property type="entry name" value="CYTIDINE DEAMINASE"/>
    <property type="match status" value="1"/>
</dbReference>
<evidence type="ECO:0000256" key="10">
    <source>
        <dbReference type="ARBA" id="ARBA00049252"/>
    </source>
</evidence>
<feature type="binding site" evidence="13">
    <location>
        <position position="54"/>
    </location>
    <ligand>
        <name>Zn(2+)</name>
        <dbReference type="ChEBI" id="CHEBI:29105"/>
        <note>catalytic</note>
    </ligand>
</feature>
<dbReference type="GO" id="GO:0004126">
    <property type="term" value="F:cytidine deaminase activity"/>
    <property type="evidence" value="ECO:0007669"/>
    <property type="project" value="UniProtKB-UniRule"/>
</dbReference>
<dbReference type="CDD" id="cd01283">
    <property type="entry name" value="cytidine_deaminase"/>
    <property type="match status" value="1"/>
</dbReference>
<dbReference type="SUPFAM" id="SSF53927">
    <property type="entry name" value="Cytidine deaminase-like"/>
    <property type="match status" value="1"/>
</dbReference>
<dbReference type="InterPro" id="IPR050202">
    <property type="entry name" value="Cyt/Deoxycyt_deaminase"/>
</dbReference>
<dbReference type="InterPro" id="IPR016193">
    <property type="entry name" value="Cytidine_deaminase-like"/>
</dbReference>
<dbReference type="PROSITE" id="PS51747">
    <property type="entry name" value="CYT_DCMP_DEAMINASES_2"/>
    <property type="match status" value="1"/>
</dbReference>
<dbReference type="GO" id="GO:0008270">
    <property type="term" value="F:zinc ion binding"/>
    <property type="evidence" value="ECO:0007669"/>
    <property type="project" value="UniProtKB-UniRule"/>
</dbReference>
<dbReference type="AlphaFoldDB" id="A0A7X2NQ06"/>
<comment type="catalytic activity">
    <reaction evidence="10 14">
        <text>2'-deoxycytidine + H2O + H(+) = 2'-deoxyuridine + NH4(+)</text>
        <dbReference type="Rhea" id="RHEA:13433"/>
        <dbReference type="ChEBI" id="CHEBI:15377"/>
        <dbReference type="ChEBI" id="CHEBI:15378"/>
        <dbReference type="ChEBI" id="CHEBI:15698"/>
        <dbReference type="ChEBI" id="CHEBI:16450"/>
        <dbReference type="ChEBI" id="CHEBI:28938"/>
        <dbReference type="EC" id="3.5.4.5"/>
    </reaction>
</comment>
<keyword evidence="8 13" id="KW-0862">Zinc</keyword>
<feature type="active site" description="Proton donor" evidence="12">
    <location>
        <position position="56"/>
    </location>
</feature>
<dbReference type="Gene3D" id="3.40.140.10">
    <property type="entry name" value="Cytidine Deaminase, domain 2"/>
    <property type="match status" value="1"/>
</dbReference>
<evidence type="ECO:0000313" key="16">
    <source>
        <dbReference type="EMBL" id="MSS57384.1"/>
    </source>
</evidence>
<evidence type="ECO:0000259" key="15">
    <source>
        <dbReference type="PROSITE" id="PS51747"/>
    </source>
</evidence>
<dbReference type="EMBL" id="VUMN01000001">
    <property type="protein sequence ID" value="MSS57384.1"/>
    <property type="molecule type" value="Genomic_DNA"/>
</dbReference>
<evidence type="ECO:0000256" key="6">
    <source>
        <dbReference type="ARBA" id="ARBA00022723"/>
    </source>
</evidence>
<comment type="catalytic activity">
    <reaction evidence="11 14">
        <text>cytidine + H2O + H(+) = uridine + NH4(+)</text>
        <dbReference type="Rhea" id="RHEA:16069"/>
        <dbReference type="ChEBI" id="CHEBI:15377"/>
        <dbReference type="ChEBI" id="CHEBI:15378"/>
        <dbReference type="ChEBI" id="CHEBI:16704"/>
        <dbReference type="ChEBI" id="CHEBI:17562"/>
        <dbReference type="ChEBI" id="CHEBI:28938"/>
        <dbReference type="EC" id="3.5.4.5"/>
    </reaction>
</comment>
<evidence type="ECO:0000256" key="5">
    <source>
        <dbReference type="ARBA" id="ARBA00018266"/>
    </source>
</evidence>
<dbReference type="InterPro" id="IPR016192">
    <property type="entry name" value="APOBEC/CMP_deaminase_Zn-bd"/>
</dbReference>
<evidence type="ECO:0000256" key="13">
    <source>
        <dbReference type="PIRSR" id="PIRSR606262-3"/>
    </source>
</evidence>
<feature type="domain" description="CMP/dCMP-type deaminase" evidence="15">
    <location>
        <begin position="2"/>
        <end position="130"/>
    </location>
</feature>
<keyword evidence="7 14" id="KW-0378">Hydrolase</keyword>
<comment type="function">
    <text evidence="2 14">This enzyme scavenges exogenous and endogenous cytidine and 2'-deoxycytidine for UMP synthesis.</text>
</comment>
<evidence type="ECO:0000256" key="12">
    <source>
        <dbReference type="PIRSR" id="PIRSR606262-1"/>
    </source>
</evidence>
<organism evidence="16 17">
    <name type="scientific">Stecheria intestinalis</name>
    <dbReference type="NCBI Taxonomy" id="2606630"/>
    <lineage>
        <taxon>Bacteria</taxon>
        <taxon>Bacillati</taxon>
        <taxon>Bacillota</taxon>
        <taxon>Erysipelotrichia</taxon>
        <taxon>Erysipelotrichales</taxon>
        <taxon>Erysipelotrichaceae</taxon>
        <taxon>Stecheria</taxon>
    </lineage>
</organism>
<dbReference type="PANTHER" id="PTHR11644:SF2">
    <property type="entry name" value="CYTIDINE DEAMINASE"/>
    <property type="match status" value="1"/>
</dbReference>
<evidence type="ECO:0000313" key="17">
    <source>
        <dbReference type="Proteomes" id="UP000461880"/>
    </source>
</evidence>
<evidence type="ECO:0000256" key="8">
    <source>
        <dbReference type="ARBA" id="ARBA00022833"/>
    </source>
</evidence>
<gene>
    <name evidence="16" type="primary">cdd</name>
    <name evidence="16" type="ORF">FYJ51_00465</name>
</gene>
<dbReference type="EC" id="3.5.4.5" evidence="4 14"/>
<feature type="binding site" evidence="13">
    <location>
        <position position="92"/>
    </location>
    <ligand>
        <name>Zn(2+)</name>
        <dbReference type="ChEBI" id="CHEBI:29105"/>
        <note>catalytic</note>
    </ligand>
</feature>
<dbReference type="NCBIfam" id="TIGR01354">
    <property type="entry name" value="cyt_deam_tetra"/>
    <property type="match status" value="1"/>
</dbReference>
<proteinExistence type="inferred from homology"/>
<dbReference type="InterPro" id="IPR002125">
    <property type="entry name" value="CMP_dCMP_dom"/>
</dbReference>
<evidence type="ECO:0000256" key="1">
    <source>
        <dbReference type="ARBA" id="ARBA00001947"/>
    </source>
</evidence>
<dbReference type="RefSeq" id="WP_105303653.1">
    <property type="nucleotide sequence ID" value="NZ_JAQXPC010000027.1"/>
</dbReference>
<evidence type="ECO:0000256" key="9">
    <source>
        <dbReference type="ARBA" id="ARBA00032005"/>
    </source>
</evidence>
<evidence type="ECO:0000256" key="11">
    <source>
        <dbReference type="ARBA" id="ARBA00049558"/>
    </source>
</evidence>
<dbReference type="GO" id="GO:0005829">
    <property type="term" value="C:cytosol"/>
    <property type="evidence" value="ECO:0007669"/>
    <property type="project" value="TreeGrafter"/>
</dbReference>
<dbReference type="Pfam" id="PF00383">
    <property type="entry name" value="dCMP_cyt_deam_1"/>
    <property type="match status" value="1"/>
</dbReference>
<dbReference type="NCBIfam" id="NF004064">
    <property type="entry name" value="PRK05578.1"/>
    <property type="match status" value="1"/>
</dbReference>
<evidence type="ECO:0000256" key="2">
    <source>
        <dbReference type="ARBA" id="ARBA00003949"/>
    </source>
</evidence>
<comment type="cofactor">
    <cofactor evidence="1 13 14">
        <name>Zn(2+)</name>
        <dbReference type="ChEBI" id="CHEBI:29105"/>
    </cofactor>
</comment>
<feature type="binding site" evidence="13">
    <location>
        <position position="89"/>
    </location>
    <ligand>
        <name>Zn(2+)</name>
        <dbReference type="ChEBI" id="CHEBI:29105"/>
        <note>catalytic</note>
    </ligand>
</feature>
<reference evidence="16 17" key="1">
    <citation type="submission" date="2019-08" db="EMBL/GenBank/DDBJ databases">
        <title>In-depth cultivation of the pig gut microbiome towards novel bacterial diversity and tailored functional studies.</title>
        <authorList>
            <person name="Wylensek D."/>
            <person name="Hitch T.C.A."/>
            <person name="Clavel T."/>
        </authorList>
    </citation>
    <scope>NUCLEOTIDE SEQUENCE [LARGE SCALE GENOMIC DNA]</scope>
    <source>
        <strain evidence="16 17">Oil+RF-744-GAM-WT-6</strain>
    </source>
</reference>
<comment type="similarity">
    <text evidence="3 14">Belongs to the cytidine and deoxycytidylate deaminase family.</text>
</comment>
<dbReference type="GO" id="GO:0055086">
    <property type="term" value="P:nucleobase-containing small molecule metabolic process"/>
    <property type="evidence" value="ECO:0007669"/>
    <property type="project" value="UniProtKB-ARBA"/>
</dbReference>
<evidence type="ECO:0000256" key="14">
    <source>
        <dbReference type="RuleBase" id="RU364006"/>
    </source>
</evidence>
<dbReference type="FunFam" id="3.40.140.10:FF:000008">
    <property type="entry name" value="Cytidine deaminase"/>
    <property type="match status" value="1"/>
</dbReference>
<dbReference type="Proteomes" id="UP000461880">
    <property type="component" value="Unassembled WGS sequence"/>
</dbReference>
<keyword evidence="6 13" id="KW-0479">Metal-binding</keyword>
<evidence type="ECO:0000256" key="3">
    <source>
        <dbReference type="ARBA" id="ARBA00006576"/>
    </source>
</evidence>
<accession>A0A7X2NQ06</accession>
<keyword evidence="17" id="KW-1185">Reference proteome</keyword>
<protein>
    <recommendedName>
        <fullName evidence="5 14">Cytidine deaminase</fullName>
        <ecNumber evidence="4 14">3.5.4.5</ecNumber>
    </recommendedName>
    <alternativeName>
        <fullName evidence="9 14">Cytidine aminohydrolase</fullName>
    </alternativeName>
</protein>
<dbReference type="PROSITE" id="PS00903">
    <property type="entry name" value="CYT_DCMP_DEAMINASES_1"/>
    <property type="match status" value="1"/>
</dbReference>
<dbReference type="GO" id="GO:0042802">
    <property type="term" value="F:identical protein binding"/>
    <property type="evidence" value="ECO:0007669"/>
    <property type="project" value="UniProtKB-ARBA"/>
</dbReference>
<dbReference type="InterPro" id="IPR006262">
    <property type="entry name" value="Cyt_deam_tetra"/>
</dbReference>
<evidence type="ECO:0000256" key="4">
    <source>
        <dbReference type="ARBA" id="ARBA00012783"/>
    </source>
</evidence>
<comment type="caution">
    <text evidence="16">The sequence shown here is derived from an EMBL/GenBank/DDBJ whole genome shotgun (WGS) entry which is preliminary data.</text>
</comment>
<sequence>MLTKEELIAEAFKAMKNSYAPYSKYHVGAAVLCKDGTVFWGTNIENASFGATNCAERSAVFAAYSRGYRKDSIAALAIVSDGDRIAGPCGICRQVLSELLDHHTPIYLSNGRESQDTDIDELLPLQFTTEDVIR</sequence>
<evidence type="ECO:0000256" key="7">
    <source>
        <dbReference type="ARBA" id="ARBA00022801"/>
    </source>
</evidence>